<accession>A0AAV4CZK0</accession>
<evidence type="ECO:0000313" key="1">
    <source>
        <dbReference type="EMBL" id="GFO37171.1"/>
    </source>
</evidence>
<gene>
    <name evidence="1" type="ORF">PoB_006367600</name>
</gene>
<evidence type="ECO:0000313" key="2">
    <source>
        <dbReference type="Proteomes" id="UP000735302"/>
    </source>
</evidence>
<protein>
    <submittedName>
        <fullName evidence="1">Uncharacterized protein</fullName>
    </submittedName>
</protein>
<dbReference type="EMBL" id="BLXT01007177">
    <property type="protein sequence ID" value="GFO37171.1"/>
    <property type="molecule type" value="Genomic_DNA"/>
</dbReference>
<dbReference type="AlphaFoldDB" id="A0AAV4CZK0"/>
<organism evidence="1 2">
    <name type="scientific">Plakobranchus ocellatus</name>
    <dbReference type="NCBI Taxonomy" id="259542"/>
    <lineage>
        <taxon>Eukaryota</taxon>
        <taxon>Metazoa</taxon>
        <taxon>Spiralia</taxon>
        <taxon>Lophotrochozoa</taxon>
        <taxon>Mollusca</taxon>
        <taxon>Gastropoda</taxon>
        <taxon>Heterobranchia</taxon>
        <taxon>Euthyneura</taxon>
        <taxon>Panpulmonata</taxon>
        <taxon>Sacoglossa</taxon>
        <taxon>Placobranchoidea</taxon>
        <taxon>Plakobranchidae</taxon>
        <taxon>Plakobranchus</taxon>
    </lineage>
</organism>
<comment type="caution">
    <text evidence="1">The sequence shown here is derived from an EMBL/GenBank/DDBJ whole genome shotgun (WGS) entry which is preliminary data.</text>
</comment>
<keyword evidence="2" id="KW-1185">Reference proteome</keyword>
<dbReference type="Proteomes" id="UP000735302">
    <property type="component" value="Unassembled WGS sequence"/>
</dbReference>
<reference evidence="1 2" key="1">
    <citation type="journal article" date="2021" name="Elife">
        <title>Chloroplast acquisition without the gene transfer in kleptoplastic sea slugs, Plakobranchus ocellatus.</title>
        <authorList>
            <person name="Maeda T."/>
            <person name="Takahashi S."/>
            <person name="Yoshida T."/>
            <person name="Shimamura S."/>
            <person name="Takaki Y."/>
            <person name="Nagai Y."/>
            <person name="Toyoda A."/>
            <person name="Suzuki Y."/>
            <person name="Arimoto A."/>
            <person name="Ishii H."/>
            <person name="Satoh N."/>
            <person name="Nishiyama T."/>
            <person name="Hasebe M."/>
            <person name="Maruyama T."/>
            <person name="Minagawa J."/>
            <person name="Obokata J."/>
            <person name="Shigenobu S."/>
        </authorList>
    </citation>
    <scope>NUCLEOTIDE SEQUENCE [LARGE SCALE GENOMIC DNA]</scope>
</reference>
<sequence>MLCLGDFLSCINIDSPCTLAGSHSESVLGMTAQLKEQLSRQCPGFLILSTLPPVGWTRKLLDLGQKLQVNLGYRRSFTIVGGLDKGLESGNARHLCNVMCQDKGGFVSASEIPKVCMSGGQG</sequence>
<name>A0AAV4CZK0_9GAST</name>
<proteinExistence type="predicted"/>